<feature type="domain" description="DUF695" evidence="1">
    <location>
        <begin position="248"/>
        <end position="361"/>
    </location>
</feature>
<dbReference type="RefSeq" id="WP_379808217.1">
    <property type="nucleotide sequence ID" value="NZ_JBHUOL010000018.1"/>
</dbReference>
<dbReference type="Proteomes" id="UP001597549">
    <property type="component" value="Unassembled WGS sequence"/>
</dbReference>
<evidence type="ECO:0000259" key="1">
    <source>
        <dbReference type="Pfam" id="PF05117"/>
    </source>
</evidence>
<dbReference type="InterPro" id="IPR016097">
    <property type="entry name" value="DUF695"/>
</dbReference>
<dbReference type="EMBL" id="JBHUOL010000018">
    <property type="protein sequence ID" value="MFD2909589.1"/>
    <property type="molecule type" value="Genomic_DNA"/>
</dbReference>
<organism evidence="2 3">
    <name type="scientific">Flavobacterium ardleyense</name>
    <dbReference type="NCBI Taxonomy" id="2038737"/>
    <lineage>
        <taxon>Bacteria</taxon>
        <taxon>Pseudomonadati</taxon>
        <taxon>Bacteroidota</taxon>
        <taxon>Flavobacteriia</taxon>
        <taxon>Flavobacteriales</taxon>
        <taxon>Flavobacteriaceae</taxon>
        <taxon>Flavobacterium</taxon>
    </lineage>
</organism>
<reference evidence="3" key="1">
    <citation type="journal article" date="2019" name="Int. J. Syst. Evol. Microbiol.">
        <title>The Global Catalogue of Microorganisms (GCM) 10K type strain sequencing project: providing services to taxonomists for standard genome sequencing and annotation.</title>
        <authorList>
            <consortium name="The Broad Institute Genomics Platform"/>
            <consortium name="The Broad Institute Genome Sequencing Center for Infectious Disease"/>
            <person name="Wu L."/>
            <person name="Ma J."/>
        </authorList>
    </citation>
    <scope>NUCLEOTIDE SEQUENCE [LARGE SCALE GENOMIC DNA]</scope>
    <source>
        <strain evidence="3">KCTC 52644</strain>
    </source>
</reference>
<gene>
    <name evidence="2" type="ORF">ACFSX9_12700</name>
</gene>
<name>A0ABW5Z9P0_9FLAO</name>
<protein>
    <submittedName>
        <fullName evidence="2">DUF695 domain-containing protein</fullName>
    </submittedName>
</protein>
<proteinExistence type="predicted"/>
<sequence>MSFLKNIFGNKKEQINSYEEFWDWFKQNQKSFYEIVKSRKNIERDFFDKLSPKLAELKEGYFFLTGMFDDNTAELILTADGNAKNVVFVEELVNDAPQIEGWKITAHKRPVDIDNLAINMGDYSFSADNLYFYANDNAAYPDEIDIKVVHDDLNEENRNEVANGTYIFLDNYLGEIDFLTTIDNLKIIGKKEVEKELVPISKLKDFLNWRQKEFIEKYEGIRYDTEHDSFSLLEAELKSGNKLLAVVNTELLNWDSKASHPWVCIIIFKFDGKETNGMPNDHDYKLLNEIEDEMLEQLKDKEGNLNIGRQTAESERELYFACNDFRKASKVFYEFQLKYKDKFEIEIDIFKDKYWQSYEKFT</sequence>
<dbReference type="Pfam" id="PF05117">
    <property type="entry name" value="DUF695"/>
    <property type="match status" value="1"/>
</dbReference>
<keyword evidence="3" id="KW-1185">Reference proteome</keyword>
<accession>A0ABW5Z9P0</accession>
<comment type="caution">
    <text evidence="2">The sequence shown here is derived from an EMBL/GenBank/DDBJ whole genome shotgun (WGS) entry which is preliminary data.</text>
</comment>
<evidence type="ECO:0000313" key="3">
    <source>
        <dbReference type="Proteomes" id="UP001597549"/>
    </source>
</evidence>
<evidence type="ECO:0000313" key="2">
    <source>
        <dbReference type="EMBL" id="MFD2909589.1"/>
    </source>
</evidence>